<dbReference type="Gene3D" id="6.10.20.100">
    <property type="match status" value="1"/>
</dbReference>
<evidence type="ECO:0000313" key="5">
    <source>
        <dbReference type="EMBL" id="AWH89086.1"/>
    </source>
</evidence>
<dbReference type="PANTHER" id="PTHR30149:SF0">
    <property type="entry name" value="HYDROGENASE MATURATION FACTOR HYPD"/>
    <property type="match status" value="1"/>
</dbReference>
<evidence type="ECO:0000313" key="6">
    <source>
        <dbReference type="Proteomes" id="UP000244908"/>
    </source>
</evidence>
<sequence length="372" mass="41174">MQYVDEFRDPELAKTLLAHIRHKVSAIAKASERPLQLMEVCGGHTHAIYKFGIDQLLPPEIEFVHGPGCPVCVLPMGRIDGCIEIAERPEVIFCTYGDAMRVPGRNGSLLDAKRRGADVRIVYSPLDTLTFAEQNPDKQVVFFGLGFETTMPSTALTLQQAKRRGLTNFSIFCQHITIIPTLRSLLEQPDVRIDGFLAPGHVSMVIGTTPYGFIAEDFHKPLVVTGFEPLDILQALAMLVDQIHDGRCEVENQYKRIVSQQGNALARKALDDVFELKESSEWRGLGSIAGSGVQLTPAYREFDAELRFNTQEHQEVADDPLARCGDVLTGRCKPNDCPLFGTRCTPQNAFGALMVSSEGACAAYYQYRRGLA</sequence>
<dbReference type="OrthoDB" id="9770424at2"/>
<name>A0A2Y9TZE6_9GAMM</name>
<evidence type="ECO:0000256" key="3">
    <source>
        <dbReference type="ARBA" id="ARBA00023004"/>
    </source>
</evidence>
<dbReference type="InterPro" id="IPR042244">
    <property type="entry name" value="HypD_2_sf"/>
</dbReference>
<protein>
    <recommendedName>
        <fullName evidence="4">Hydrogenase maturation factor</fullName>
    </recommendedName>
</protein>
<dbReference type="Pfam" id="PF01924">
    <property type="entry name" value="HypD"/>
    <property type="match status" value="1"/>
</dbReference>
<dbReference type="RefSeq" id="WP_108901142.1">
    <property type="nucleotide sequence ID" value="NZ_CP029185.2"/>
</dbReference>
<evidence type="ECO:0000256" key="1">
    <source>
        <dbReference type="ARBA" id="ARBA00007888"/>
    </source>
</evidence>
<dbReference type="InterPro" id="IPR042243">
    <property type="entry name" value="HypD_1"/>
</dbReference>
<dbReference type="PIRSF" id="PIRSF005622">
    <property type="entry name" value="Hydrgn_mat_hypD"/>
    <property type="match status" value="1"/>
</dbReference>
<dbReference type="Gene3D" id="3.40.50.11750">
    <property type="entry name" value="HypD, alpha/beta domain 1"/>
    <property type="match status" value="2"/>
</dbReference>
<comment type="similarity">
    <text evidence="1 4">Belongs to the HypD family.</text>
</comment>
<reference evidence="5 6" key="1">
    <citation type="journal article" date="2019" name="Int. J. Syst. Evol. Microbiol.">
        <title>Limnobaculum parvum gen. nov., sp. nov., isolated from a freshwater lake.</title>
        <authorList>
            <person name="Baek C."/>
            <person name="Shin S.K."/>
            <person name="Yi H."/>
        </authorList>
    </citation>
    <scope>NUCLEOTIDE SEQUENCE [LARGE SCALE GENOMIC DNA]</scope>
    <source>
        <strain evidence="5 6">HYN0051</strain>
    </source>
</reference>
<proteinExistence type="inferred from homology"/>
<accession>A0A2Y9TZE6</accession>
<evidence type="ECO:0000256" key="2">
    <source>
        <dbReference type="ARBA" id="ARBA00022723"/>
    </source>
</evidence>
<keyword evidence="6" id="KW-1185">Reference proteome</keyword>
<dbReference type="PANTHER" id="PTHR30149">
    <property type="entry name" value="HYDROGENASE PROTEIN ASSEMBLY PROTEIN HYPD"/>
    <property type="match status" value="1"/>
</dbReference>
<dbReference type="GO" id="GO:0070025">
    <property type="term" value="F:carbon monoxide binding"/>
    <property type="evidence" value="ECO:0007669"/>
    <property type="project" value="TreeGrafter"/>
</dbReference>
<gene>
    <name evidence="5" type="ORF">HYN51_11270</name>
</gene>
<keyword evidence="3" id="KW-0408">Iron</keyword>
<dbReference type="AlphaFoldDB" id="A0A2Y9TZE6"/>
<dbReference type="EMBL" id="CP029185">
    <property type="protein sequence ID" value="AWH89086.1"/>
    <property type="molecule type" value="Genomic_DNA"/>
</dbReference>
<dbReference type="KEGG" id="lpv:HYN51_11270"/>
<evidence type="ECO:0000256" key="4">
    <source>
        <dbReference type="PIRNR" id="PIRNR005622"/>
    </source>
</evidence>
<dbReference type="InterPro" id="IPR002780">
    <property type="entry name" value="Hyd_form_HypD"/>
</dbReference>
<dbReference type="GO" id="GO:0005506">
    <property type="term" value="F:iron ion binding"/>
    <property type="evidence" value="ECO:0007669"/>
    <property type="project" value="TreeGrafter"/>
</dbReference>
<dbReference type="GO" id="GO:0051539">
    <property type="term" value="F:4 iron, 4 sulfur cluster binding"/>
    <property type="evidence" value="ECO:0007669"/>
    <property type="project" value="TreeGrafter"/>
</dbReference>
<keyword evidence="2" id="KW-0479">Metal-binding</keyword>
<dbReference type="GO" id="GO:0051604">
    <property type="term" value="P:protein maturation"/>
    <property type="evidence" value="ECO:0007669"/>
    <property type="project" value="TreeGrafter"/>
</dbReference>
<organism evidence="5 6">
    <name type="scientific">Limnobaculum parvum</name>
    <dbReference type="NCBI Taxonomy" id="2172103"/>
    <lineage>
        <taxon>Bacteria</taxon>
        <taxon>Pseudomonadati</taxon>
        <taxon>Pseudomonadota</taxon>
        <taxon>Gammaproteobacteria</taxon>
        <taxon>Enterobacterales</taxon>
        <taxon>Budviciaceae</taxon>
        <taxon>Limnobaculum</taxon>
    </lineage>
</organism>
<dbReference type="Proteomes" id="UP000244908">
    <property type="component" value="Chromosome"/>
</dbReference>
<dbReference type="NCBIfam" id="TIGR00075">
    <property type="entry name" value="hypD"/>
    <property type="match status" value="1"/>
</dbReference>